<feature type="compositionally biased region" description="Low complexity" evidence="1">
    <location>
        <begin position="84"/>
        <end position="93"/>
    </location>
</feature>
<feature type="region of interest" description="Disordered" evidence="1">
    <location>
        <begin position="1"/>
        <end position="47"/>
    </location>
</feature>
<name>A0A2H3J6G3_WOLCO</name>
<dbReference type="AlphaFoldDB" id="A0A2H3J6G3"/>
<proteinExistence type="predicted"/>
<protein>
    <submittedName>
        <fullName evidence="2">Uncharacterized protein</fullName>
    </submittedName>
</protein>
<evidence type="ECO:0000313" key="2">
    <source>
        <dbReference type="EMBL" id="PCH37852.1"/>
    </source>
</evidence>
<dbReference type="OrthoDB" id="3236040at2759"/>
<dbReference type="EMBL" id="KB467942">
    <property type="protein sequence ID" value="PCH37852.1"/>
    <property type="molecule type" value="Genomic_DNA"/>
</dbReference>
<gene>
    <name evidence="2" type="ORF">WOLCODRAFT_161097</name>
</gene>
<keyword evidence="3" id="KW-1185">Reference proteome</keyword>
<dbReference type="Proteomes" id="UP000218811">
    <property type="component" value="Unassembled WGS sequence"/>
</dbReference>
<feature type="compositionally biased region" description="Low complexity" evidence="1">
    <location>
        <begin position="24"/>
        <end position="44"/>
    </location>
</feature>
<organism evidence="2 3">
    <name type="scientific">Wolfiporia cocos (strain MD-104)</name>
    <name type="common">Brown rot fungus</name>
    <dbReference type="NCBI Taxonomy" id="742152"/>
    <lineage>
        <taxon>Eukaryota</taxon>
        <taxon>Fungi</taxon>
        <taxon>Dikarya</taxon>
        <taxon>Basidiomycota</taxon>
        <taxon>Agaricomycotina</taxon>
        <taxon>Agaricomycetes</taxon>
        <taxon>Polyporales</taxon>
        <taxon>Phaeolaceae</taxon>
        <taxon>Wolfiporia</taxon>
    </lineage>
</organism>
<feature type="compositionally biased region" description="Low complexity" evidence="1">
    <location>
        <begin position="8"/>
        <end position="17"/>
    </location>
</feature>
<feature type="region of interest" description="Disordered" evidence="1">
    <location>
        <begin position="179"/>
        <end position="198"/>
    </location>
</feature>
<sequence>MPSLRRTLSSPARRAPYSAPPSLSPAASSTVARAGHPAPRRAPGTDVAHRRVLADIDWWLVHDGQCDPAPHADPDPDSDDENDASVPARAASPAPAPAPAPAPVAIASALPVEDDDAPVLPLPAWLPARDVLSFDDVSPDYSVPSPELDALALTPSPLVPRLAALTLSPCTPALEPAHDLFSPDFDAPPSPFSDASSPSSSDASFSFASTPDDEYAPFGLPLGLGLDGGFSGLQLTLGCEKDTDAALASSFSAISFADADAEREWDLEHDLDAGFADTLTLGAAADCGAESFAFDFGFGAALGASRPRAATCSAVEKRRSATPPFFSTTRADVDELFF</sequence>
<feature type="region of interest" description="Disordered" evidence="1">
    <location>
        <begin position="63"/>
        <end position="100"/>
    </location>
</feature>
<evidence type="ECO:0000256" key="1">
    <source>
        <dbReference type="SAM" id="MobiDB-lite"/>
    </source>
</evidence>
<reference evidence="2 3" key="1">
    <citation type="journal article" date="2012" name="Science">
        <title>The Paleozoic origin of enzymatic lignin decomposition reconstructed from 31 fungal genomes.</title>
        <authorList>
            <person name="Floudas D."/>
            <person name="Binder M."/>
            <person name="Riley R."/>
            <person name="Barry K."/>
            <person name="Blanchette R.A."/>
            <person name="Henrissat B."/>
            <person name="Martinez A.T."/>
            <person name="Otillar R."/>
            <person name="Spatafora J.W."/>
            <person name="Yadav J.S."/>
            <person name="Aerts A."/>
            <person name="Benoit I."/>
            <person name="Boyd A."/>
            <person name="Carlson A."/>
            <person name="Copeland A."/>
            <person name="Coutinho P.M."/>
            <person name="de Vries R.P."/>
            <person name="Ferreira P."/>
            <person name="Findley K."/>
            <person name="Foster B."/>
            <person name="Gaskell J."/>
            <person name="Glotzer D."/>
            <person name="Gorecki P."/>
            <person name="Heitman J."/>
            <person name="Hesse C."/>
            <person name="Hori C."/>
            <person name="Igarashi K."/>
            <person name="Jurgens J.A."/>
            <person name="Kallen N."/>
            <person name="Kersten P."/>
            <person name="Kohler A."/>
            <person name="Kuees U."/>
            <person name="Kumar T.K.A."/>
            <person name="Kuo A."/>
            <person name="LaButti K."/>
            <person name="Larrondo L.F."/>
            <person name="Lindquist E."/>
            <person name="Ling A."/>
            <person name="Lombard V."/>
            <person name="Lucas S."/>
            <person name="Lundell T."/>
            <person name="Martin R."/>
            <person name="McLaughlin D.J."/>
            <person name="Morgenstern I."/>
            <person name="Morin E."/>
            <person name="Murat C."/>
            <person name="Nagy L.G."/>
            <person name="Nolan M."/>
            <person name="Ohm R.A."/>
            <person name="Patyshakuliyeva A."/>
            <person name="Rokas A."/>
            <person name="Ruiz-Duenas F.J."/>
            <person name="Sabat G."/>
            <person name="Salamov A."/>
            <person name="Samejima M."/>
            <person name="Schmutz J."/>
            <person name="Slot J.C."/>
            <person name="St John F."/>
            <person name="Stenlid J."/>
            <person name="Sun H."/>
            <person name="Sun S."/>
            <person name="Syed K."/>
            <person name="Tsang A."/>
            <person name="Wiebenga A."/>
            <person name="Young D."/>
            <person name="Pisabarro A."/>
            <person name="Eastwood D.C."/>
            <person name="Martin F."/>
            <person name="Cullen D."/>
            <person name="Grigoriev I.V."/>
            <person name="Hibbett D.S."/>
        </authorList>
    </citation>
    <scope>NUCLEOTIDE SEQUENCE [LARGE SCALE GENOMIC DNA]</scope>
    <source>
        <strain evidence="2 3">MD-104</strain>
    </source>
</reference>
<evidence type="ECO:0000313" key="3">
    <source>
        <dbReference type="Proteomes" id="UP000218811"/>
    </source>
</evidence>
<accession>A0A2H3J6G3</accession>